<evidence type="ECO:0000256" key="1">
    <source>
        <dbReference type="SAM" id="Phobius"/>
    </source>
</evidence>
<keyword evidence="1" id="KW-0472">Membrane</keyword>
<evidence type="ECO:0000313" key="2">
    <source>
        <dbReference type="EMBL" id="KAL0481086.1"/>
    </source>
</evidence>
<keyword evidence="2" id="KW-0418">Kinase</keyword>
<evidence type="ECO:0000313" key="3">
    <source>
        <dbReference type="Proteomes" id="UP001431209"/>
    </source>
</evidence>
<keyword evidence="3" id="KW-1185">Reference proteome</keyword>
<comment type="caution">
    <text evidence="2">The sequence shown here is derived from an EMBL/GenBank/DDBJ whole genome shotgun (WGS) entry which is preliminary data.</text>
</comment>
<name>A0AAW2YWB6_9EUKA</name>
<dbReference type="EMBL" id="JAOPGA020000732">
    <property type="protein sequence ID" value="KAL0481086.1"/>
    <property type="molecule type" value="Genomic_DNA"/>
</dbReference>
<protein>
    <submittedName>
        <fullName evidence="2">Glycerate kinase</fullName>
    </submittedName>
</protein>
<organism evidence="2 3">
    <name type="scientific">Acrasis kona</name>
    <dbReference type="NCBI Taxonomy" id="1008807"/>
    <lineage>
        <taxon>Eukaryota</taxon>
        <taxon>Discoba</taxon>
        <taxon>Heterolobosea</taxon>
        <taxon>Tetramitia</taxon>
        <taxon>Eutetramitia</taxon>
        <taxon>Acrasidae</taxon>
        <taxon>Acrasis</taxon>
    </lineage>
</organism>
<feature type="transmembrane region" description="Helical" evidence="1">
    <location>
        <begin position="6"/>
        <end position="27"/>
    </location>
</feature>
<reference evidence="2 3" key="1">
    <citation type="submission" date="2024-03" db="EMBL/GenBank/DDBJ databases">
        <title>The Acrasis kona genome and developmental transcriptomes reveal deep origins of eukaryotic multicellular pathways.</title>
        <authorList>
            <person name="Sheikh S."/>
            <person name="Fu C.-J."/>
            <person name="Brown M.W."/>
            <person name="Baldauf S.L."/>
        </authorList>
    </citation>
    <scope>NUCLEOTIDE SEQUENCE [LARGE SCALE GENOMIC DNA]</scope>
    <source>
        <strain evidence="2 3">ATCC MYA-3509</strain>
    </source>
</reference>
<accession>A0AAW2YWB6</accession>
<sequence length="184" mass="20711">MEIIIVGGVVLIGCGVAAGVAGGVEAYKKRKEGKRKWILAGERMLDEHTGFRNELDDDIHHEHLDQIAPIEQKHIAPGQVVDSIDTNKKPDQFKLKSVVIKDEKGKKKISTKAGLLYESNGDVVCVSVPRSILTKLKKPHLERKLYCIDATTENKRTYKKVLLYYNGHNQQDDIVFSNNLDIFM</sequence>
<keyword evidence="2" id="KW-0808">Transferase</keyword>
<dbReference type="GO" id="GO:0016301">
    <property type="term" value="F:kinase activity"/>
    <property type="evidence" value="ECO:0007669"/>
    <property type="project" value="UniProtKB-KW"/>
</dbReference>
<dbReference type="AlphaFoldDB" id="A0AAW2YWB6"/>
<gene>
    <name evidence="2" type="ORF">AKO1_012900</name>
</gene>
<dbReference type="Proteomes" id="UP001431209">
    <property type="component" value="Unassembled WGS sequence"/>
</dbReference>
<keyword evidence="1" id="KW-0812">Transmembrane</keyword>
<keyword evidence="1" id="KW-1133">Transmembrane helix</keyword>
<proteinExistence type="predicted"/>